<evidence type="ECO:0000256" key="5">
    <source>
        <dbReference type="PROSITE-ProRule" id="PRU10015"/>
    </source>
</evidence>
<feature type="binding site" evidence="4">
    <location>
        <position position="276"/>
    </location>
    <ligand>
        <name>S-adenosyl-L-methionine</name>
        <dbReference type="ChEBI" id="CHEBI:59789"/>
    </ligand>
</feature>
<dbReference type="InterPro" id="IPR012340">
    <property type="entry name" value="NA-bd_OB-fold"/>
</dbReference>
<keyword evidence="2 4" id="KW-0808">Transferase</keyword>
<feature type="active site" evidence="5">
    <location>
        <position position="377"/>
    </location>
</feature>
<dbReference type="PANTHER" id="PTHR11061">
    <property type="entry name" value="RNA M5U METHYLTRANSFERASE"/>
    <property type="match status" value="1"/>
</dbReference>
<dbReference type="GO" id="GO:0070041">
    <property type="term" value="F:rRNA (uridine-C5-)-methyltransferase activity"/>
    <property type="evidence" value="ECO:0007669"/>
    <property type="project" value="TreeGrafter"/>
</dbReference>
<dbReference type="InterPro" id="IPR030390">
    <property type="entry name" value="MeTrfase_TrmA_AS"/>
</dbReference>
<evidence type="ECO:0000256" key="4">
    <source>
        <dbReference type="PROSITE-ProRule" id="PRU01024"/>
    </source>
</evidence>
<protein>
    <submittedName>
        <fullName evidence="7">RNA methyltransferase</fullName>
    </submittedName>
</protein>
<feature type="binding site" evidence="4">
    <location>
        <position position="243"/>
    </location>
    <ligand>
        <name>S-adenosyl-L-methionine</name>
        <dbReference type="ChEBI" id="CHEBI:59789"/>
    </ligand>
</feature>
<dbReference type="InterPro" id="IPR002792">
    <property type="entry name" value="TRAM_dom"/>
</dbReference>
<gene>
    <name evidence="7" type="ORF">CRD59_03360</name>
</gene>
<evidence type="ECO:0000256" key="3">
    <source>
        <dbReference type="ARBA" id="ARBA00022691"/>
    </source>
</evidence>
<evidence type="ECO:0000313" key="7">
    <source>
        <dbReference type="EMBL" id="RBP99589.1"/>
    </source>
</evidence>
<sequence length="419" mass="44798">MPVTVRVERYADQGRCVGHVDGRVIFLRFALPGELVEASIDQPVRPQARFLTGEVTRVIEPSPERVLPAWPLAGPLAQGGGVGGADLVHASRRAQLAWKRNLIEQQMSRMGHVDVEVPIDSAPGDDEVGGLGWRTRLDLVADEQGLPSMRRRESHERVAIDSMPLATQELNALAGRLGVWQGGFEPGATIRLALPQGAGDGSDGNHALLVCDRVKSGRRKLEEQVSVQGRDFTYEVDAAGFWQIHRRAPGMLANAVLKAVQDGVGGKPAPIIWDLYSGSGLFSLPLAALAGKRSRILAVEGSRIAVAQARYNAQRAGSGDTIESLAGDVGTRLKGKLPKGLDKPDAVVLDPPRAGAKAAVCRLMAAAGAPLIVYVACDPTSLARDTATLIGEGYRLRGIHAYDLYPMTHHVETLAVFGR</sequence>
<feature type="binding site" evidence="4">
    <location>
        <position position="350"/>
    </location>
    <ligand>
        <name>S-adenosyl-L-methionine</name>
        <dbReference type="ChEBI" id="CHEBI:59789"/>
    </ligand>
</feature>
<dbReference type="GO" id="GO:0070475">
    <property type="term" value="P:rRNA base methylation"/>
    <property type="evidence" value="ECO:0007669"/>
    <property type="project" value="TreeGrafter"/>
</dbReference>
<dbReference type="SUPFAM" id="SSF53335">
    <property type="entry name" value="S-adenosyl-L-methionine-dependent methyltransferases"/>
    <property type="match status" value="1"/>
</dbReference>
<dbReference type="Gene3D" id="2.40.50.140">
    <property type="entry name" value="Nucleic acid-binding proteins"/>
    <property type="match status" value="1"/>
</dbReference>
<organism evidence="7 8">
    <name type="scientific">Bifidobacterium xylocopae</name>
    <dbReference type="NCBI Taxonomy" id="2493119"/>
    <lineage>
        <taxon>Bacteria</taxon>
        <taxon>Bacillati</taxon>
        <taxon>Actinomycetota</taxon>
        <taxon>Actinomycetes</taxon>
        <taxon>Bifidobacteriales</taxon>
        <taxon>Bifidobacteriaceae</taxon>
        <taxon>Bifidobacterium</taxon>
    </lineage>
</organism>
<evidence type="ECO:0000259" key="6">
    <source>
        <dbReference type="PROSITE" id="PS50926"/>
    </source>
</evidence>
<keyword evidence="3 4" id="KW-0949">S-adenosyl-L-methionine</keyword>
<evidence type="ECO:0000313" key="8">
    <source>
        <dbReference type="Proteomes" id="UP000252345"/>
    </source>
</evidence>
<dbReference type="Proteomes" id="UP000252345">
    <property type="component" value="Unassembled WGS sequence"/>
</dbReference>
<comment type="caution">
    <text evidence="7">The sequence shown here is derived from an EMBL/GenBank/DDBJ whole genome shotgun (WGS) entry which is preliminary data.</text>
</comment>
<dbReference type="PROSITE" id="PS51687">
    <property type="entry name" value="SAM_MT_RNA_M5U"/>
    <property type="match status" value="1"/>
</dbReference>
<keyword evidence="1 4" id="KW-0489">Methyltransferase</keyword>
<feature type="domain" description="TRAM" evidence="6">
    <location>
        <begin position="1"/>
        <end position="57"/>
    </location>
</feature>
<comment type="similarity">
    <text evidence="4">Belongs to the class I-like SAM-binding methyltransferase superfamily. RNA M5U methyltransferase family.</text>
</comment>
<reference evidence="7 8" key="1">
    <citation type="submission" date="2017-10" db="EMBL/GenBank/DDBJ databases">
        <title>Bifidobacterium xylocopum sp. nov. and Bifidobacterium aemilianum sp. nov., from the carpenter bee (Xylocopa violacea) digestive tract.</title>
        <authorList>
            <person name="Alberoni D."/>
            <person name="Baffoni L."/>
            <person name="Di Gioia D."/>
            <person name="Gaggia F."/>
            <person name="Biavati B."/>
        </authorList>
    </citation>
    <scope>NUCLEOTIDE SEQUENCE [LARGE SCALE GENOMIC DNA]</scope>
    <source>
        <strain evidence="7 8">XV2</strain>
    </source>
</reference>
<dbReference type="AlphaFoldDB" id="A0A366KDE1"/>
<evidence type="ECO:0000256" key="2">
    <source>
        <dbReference type="ARBA" id="ARBA00022679"/>
    </source>
</evidence>
<name>A0A366KDE1_9BIFI</name>
<dbReference type="SUPFAM" id="SSF50249">
    <property type="entry name" value="Nucleic acid-binding proteins"/>
    <property type="match status" value="1"/>
</dbReference>
<dbReference type="OrthoDB" id="9804590at2"/>
<feature type="active site" description="Nucleophile" evidence="4">
    <location>
        <position position="377"/>
    </location>
</feature>
<dbReference type="CDD" id="cd02440">
    <property type="entry name" value="AdoMet_MTases"/>
    <property type="match status" value="1"/>
</dbReference>
<accession>A0A366KDE1</accession>
<dbReference type="Pfam" id="PF05958">
    <property type="entry name" value="tRNA_U5-meth_tr"/>
    <property type="match status" value="1"/>
</dbReference>
<proteinExistence type="inferred from homology"/>
<feature type="binding site" evidence="4">
    <location>
        <position position="300"/>
    </location>
    <ligand>
        <name>S-adenosyl-L-methionine</name>
        <dbReference type="ChEBI" id="CHEBI:59789"/>
    </ligand>
</feature>
<dbReference type="RefSeq" id="WP_113853187.1">
    <property type="nucleotide sequence ID" value="NZ_PDCH01000004.1"/>
</dbReference>
<dbReference type="PROSITE" id="PS50926">
    <property type="entry name" value="TRAM"/>
    <property type="match status" value="1"/>
</dbReference>
<dbReference type="Pfam" id="PF01938">
    <property type="entry name" value="TRAM"/>
    <property type="match status" value="1"/>
</dbReference>
<dbReference type="InterPro" id="IPR029063">
    <property type="entry name" value="SAM-dependent_MTases_sf"/>
</dbReference>
<dbReference type="PANTHER" id="PTHR11061:SF30">
    <property type="entry name" value="TRNA (URACIL(54)-C(5))-METHYLTRANSFERASE"/>
    <property type="match status" value="1"/>
</dbReference>
<dbReference type="EMBL" id="PDCH01000004">
    <property type="protein sequence ID" value="RBP99589.1"/>
    <property type="molecule type" value="Genomic_DNA"/>
</dbReference>
<dbReference type="Gene3D" id="3.40.50.150">
    <property type="entry name" value="Vaccinia Virus protein VP39"/>
    <property type="match status" value="1"/>
</dbReference>
<dbReference type="InterPro" id="IPR010280">
    <property type="entry name" value="U5_MeTrfase_fam"/>
</dbReference>
<evidence type="ECO:0000256" key="1">
    <source>
        <dbReference type="ARBA" id="ARBA00022603"/>
    </source>
</evidence>
<keyword evidence="8" id="KW-1185">Reference proteome</keyword>
<dbReference type="PROSITE" id="PS01230">
    <property type="entry name" value="TRMA_1"/>
    <property type="match status" value="1"/>
</dbReference>